<organism evidence="2 3">
    <name type="scientific">Armillaria ostoyae</name>
    <name type="common">Armillaria root rot fungus</name>
    <dbReference type="NCBI Taxonomy" id="47428"/>
    <lineage>
        <taxon>Eukaryota</taxon>
        <taxon>Fungi</taxon>
        <taxon>Dikarya</taxon>
        <taxon>Basidiomycota</taxon>
        <taxon>Agaricomycotina</taxon>
        <taxon>Agaricomycetes</taxon>
        <taxon>Agaricomycetidae</taxon>
        <taxon>Agaricales</taxon>
        <taxon>Marasmiineae</taxon>
        <taxon>Physalacriaceae</taxon>
        <taxon>Armillaria</taxon>
    </lineage>
</organism>
<feature type="region of interest" description="Disordered" evidence="1">
    <location>
        <begin position="47"/>
        <end position="92"/>
    </location>
</feature>
<accession>A0A284RUG1</accession>
<evidence type="ECO:0000313" key="2">
    <source>
        <dbReference type="EMBL" id="SJL12355.1"/>
    </source>
</evidence>
<dbReference type="AlphaFoldDB" id="A0A284RUG1"/>
<dbReference type="Proteomes" id="UP000219338">
    <property type="component" value="Unassembled WGS sequence"/>
</dbReference>
<protein>
    <submittedName>
        <fullName evidence="2">Uncharacterized protein</fullName>
    </submittedName>
</protein>
<proteinExistence type="predicted"/>
<evidence type="ECO:0000313" key="3">
    <source>
        <dbReference type="Proteomes" id="UP000219338"/>
    </source>
</evidence>
<dbReference type="EMBL" id="FUEG01000016">
    <property type="protein sequence ID" value="SJL12355.1"/>
    <property type="molecule type" value="Genomic_DNA"/>
</dbReference>
<feature type="compositionally biased region" description="Basic and acidic residues" evidence="1">
    <location>
        <begin position="64"/>
        <end position="92"/>
    </location>
</feature>
<gene>
    <name evidence="2" type="ORF">ARMOST_15781</name>
</gene>
<evidence type="ECO:0000256" key="1">
    <source>
        <dbReference type="SAM" id="MobiDB-lite"/>
    </source>
</evidence>
<name>A0A284RUG1_ARMOS</name>
<reference evidence="3" key="1">
    <citation type="journal article" date="2017" name="Nat. Ecol. Evol.">
        <title>Genome expansion and lineage-specific genetic innovations in the forest pathogenic fungi Armillaria.</title>
        <authorList>
            <person name="Sipos G."/>
            <person name="Prasanna A.N."/>
            <person name="Walter M.C."/>
            <person name="O'Connor E."/>
            <person name="Balint B."/>
            <person name="Krizsan K."/>
            <person name="Kiss B."/>
            <person name="Hess J."/>
            <person name="Varga T."/>
            <person name="Slot J."/>
            <person name="Riley R."/>
            <person name="Boka B."/>
            <person name="Rigling D."/>
            <person name="Barry K."/>
            <person name="Lee J."/>
            <person name="Mihaltcheva S."/>
            <person name="LaButti K."/>
            <person name="Lipzen A."/>
            <person name="Waldron R."/>
            <person name="Moloney N.M."/>
            <person name="Sperisen C."/>
            <person name="Kredics L."/>
            <person name="Vagvoelgyi C."/>
            <person name="Patrignani A."/>
            <person name="Fitzpatrick D."/>
            <person name="Nagy I."/>
            <person name="Doyle S."/>
            <person name="Anderson J.B."/>
            <person name="Grigoriev I.V."/>
            <person name="Gueldener U."/>
            <person name="Muensterkoetter M."/>
            <person name="Nagy L.G."/>
        </authorList>
    </citation>
    <scope>NUCLEOTIDE SEQUENCE [LARGE SCALE GENOMIC DNA]</scope>
    <source>
        <strain evidence="3">C18/9</strain>
    </source>
</reference>
<sequence>MGPILDPLSQRHHSVTTRSLDRLDVRVDWSWHKLARTTQYQLTFLSRRDSKRTEPLPVLPSSRTEGDSRSVHDGGREQRANTRDDTLRPLHMNDQKMTIMTCKTNTPLK</sequence>
<keyword evidence="3" id="KW-1185">Reference proteome</keyword>